<keyword evidence="5" id="KW-0378">Hydrolase</keyword>
<dbReference type="PANTHER" id="PTHR14363">
    <property type="entry name" value="HEPARANASE-RELATED"/>
    <property type="match status" value="1"/>
</dbReference>
<dbReference type="EMBL" id="GDJX01006490">
    <property type="protein sequence ID" value="JAT61446.1"/>
    <property type="molecule type" value="Transcribed_RNA"/>
</dbReference>
<dbReference type="GO" id="GO:0005576">
    <property type="term" value="C:extracellular region"/>
    <property type="evidence" value="ECO:0007669"/>
    <property type="project" value="UniProtKB-SubCell"/>
</dbReference>
<keyword evidence="4 11" id="KW-0732">Signal</keyword>
<dbReference type="SUPFAM" id="SSF51445">
    <property type="entry name" value="(Trans)glycosidases"/>
    <property type="match status" value="1"/>
</dbReference>
<proteinExistence type="inferred from homology"/>
<organism evidence="12">
    <name type="scientific">Anthurium amnicola</name>
    <dbReference type="NCBI Taxonomy" id="1678845"/>
    <lineage>
        <taxon>Eukaryota</taxon>
        <taxon>Viridiplantae</taxon>
        <taxon>Streptophyta</taxon>
        <taxon>Embryophyta</taxon>
        <taxon>Tracheophyta</taxon>
        <taxon>Spermatophyta</taxon>
        <taxon>Magnoliopsida</taxon>
        <taxon>Liliopsida</taxon>
        <taxon>Araceae</taxon>
        <taxon>Pothoideae</taxon>
        <taxon>Potheae</taxon>
        <taxon>Anthurium</taxon>
    </lineage>
</organism>
<dbReference type="FunFam" id="3.20.20.80:FF:000023">
    <property type="entry name" value="heparanase-like protein 3"/>
    <property type="match status" value="1"/>
</dbReference>
<gene>
    <name evidence="12" type="primary">At5g07830_3</name>
    <name evidence="12" type="ORF">g.89968</name>
</gene>
<comment type="function">
    <text evidence="10">Endoglycosidase which is a cell surface and extracellular matrix-degrading enzyme. Cleaves heparan sulfate proteoglycans (HSPGs) into heparan sulfate side chains and core proteoglycans.</text>
</comment>
<comment type="subcellular location">
    <subcellularLocation>
        <location evidence="9">Lysosome membrane</location>
        <topology evidence="9">Peripheral membrane protein</topology>
    </subcellularLocation>
    <subcellularLocation>
        <location evidence="1">Secreted</location>
    </subcellularLocation>
</comment>
<reference evidence="12" key="1">
    <citation type="submission" date="2015-07" db="EMBL/GenBank/DDBJ databases">
        <title>Transcriptome Assembly of Anthurium amnicola.</title>
        <authorList>
            <person name="Suzuki J."/>
        </authorList>
    </citation>
    <scope>NUCLEOTIDE SEQUENCE</scope>
</reference>
<evidence type="ECO:0000256" key="10">
    <source>
        <dbReference type="ARBA" id="ARBA00055929"/>
    </source>
</evidence>
<evidence type="ECO:0000256" key="6">
    <source>
        <dbReference type="ARBA" id="ARBA00023136"/>
    </source>
</evidence>
<dbReference type="PANTHER" id="PTHR14363:SF21">
    <property type="entry name" value="HEPARANASE-LIKE PROTEIN 1"/>
    <property type="match status" value="1"/>
</dbReference>
<keyword evidence="3" id="KW-0964">Secreted</keyword>
<evidence type="ECO:0000256" key="1">
    <source>
        <dbReference type="ARBA" id="ARBA00004613"/>
    </source>
</evidence>
<dbReference type="GO" id="GO:0005765">
    <property type="term" value="C:lysosomal membrane"/>
    <property type="evidence" value="ECO:0007669"/>
    <property type="project" value="UniProtKB-SubCell"/>
</dbReference>
<evidence type="ECO:0000256" key="2">
    <source>
        <dbReference type="ARBA" id="ARBA00009800"/>
    </source>
</evidence>
<keyword evidence="7" id="KW-0325">Glycoprotein</keyword>
<evidence type="ECO:0000256" key="4">
    <source>
        <dbReference type="ARBA" id="ARBA00022729"/>
    </source>
</evidence>
<dbReference type="InterPro" id="IPR017853">
    <property type="entry name" value="GH"/>
</dbReference>
<dbReference type="InterPro" id="IPR005199">
    <property type="entry name" value="Glyco_hydro_79"/>
</dbReference>
<name>A0A1D1Z3K1_9ARAE</name>
<evidence type="ECO:0000256" key="11">
    <source>
        <dbReference type="SAM" id="SignalP"/>
    </source>
</evidence>
<sequence>MCSWLCLFLFFQPFLFTSAYGGEPATIIIRGTMTAAKTDDNFICATLDWWPPEKCNYNQCPWGQSSILNLDLNHPFLSKAIQAFLPLRIRIGGSLQDQVVYEVPNMAYPCLPFEKRADGLFGFSEGCLSMARWDELNLLFEKTGAIVTFGLNALCGRYRIQKGIWGGPWNSSNARSFIGYTVLKGYQVDSWEFGNELSGHGVVASVNAVEYGNDMIELKAIVDELYQKPILRPLVLAPGGFYEQHWYAQLLQVSGSDVVNVMTHHIYNLGAGNDLHLVDKILDPQYLSQIANTLRDLELTIQRHGPWASAWVSESGGAYNSGGRGVSDTFINSFWYLDQLGLAAKYNTKVYCRQALIGGNYGLLDTKTFLPNPDFYSALLWHRLMGKGVLGIDISGSSLLRAYAHCAKHRAGVTLLLINLSNNTEFSVTVRNDMNVFLAEGSGIQRDNAIMHGLKKTVSWVGRKTSEVDAKREEYHLTAKDGYHRSKTMLLNGNPLELTENGNIPDMDPILVSLSLPIGIMPLSIAFIVFPEFEARACV</sequence>
<evidence type="ECO:0000256" key="9">
    <source>
        <dbReference type="ARBA" id="ARBA00023765"/>
    </source>
</evidence>
<keyword evidence="8" id="KW-0458">Lysosome</keyword>
<protein>
    <submittedName>
        <fullName evidence="12">Heparanase-like protein 1</fullName>
    </submittedName>
</protein>
<evidence type="ECO:0000256" key="3">
    <source>
        <dbReference type="ARBA" id="ARBA00022525"/>
    </source>
</evidence>
<dbReference type="Gene3D" id="3.20.20.80">
    <property type="entry name" value="Glycosidases"/>
    <property type="match status" value="1"/>
</dbReference>
<feature type="signal peptide" evidence="11">
    <location>
        <begin position="1"/>
        <end position="21"/>
    </location>
</feature>
<evidence type="ECO:0000313" key="12">
    <source>
        <dbReference type="EMBL" id="JAT61446.1"/>
    </source>
</evidence>
<dbReference type="GO" id="GO:0009505">
    <property type="term" value="C:plant-type cell wall"/>
    <property type="evidence" value="ECO:0007669"/>
    <property type="project" value="TreeGrafter"/>
</dbReference>
<dbReference type="AlphaFoldDB" id="A0A1D1Z3K1"/>
<feature type="chain" id="PRO_5008900685" evidence="11">
    <location>
        <begin position="22"/>
        <end position="539"/>
    </location>
</feature>
<evidence type="ECO:0000256" key="7">
    <source>
        <dbReference type="ARBA" id="ARBA00023180"/>
    </source>
</evidence>
<evidence type="ECO:0000256" key="8">
    <source>
        <dbReference type="ARBA" id="ARBA00023228"/>
    </source>
</evidence>
<keyword evidence="6" id="KW-0472">Membrane</keyword>
<comment type="similarity">
    <text evidence="2">Belongs to the glycosyl hydrolase 79 family.</text>
</comment>
<dbReference type="Pfam" id="PF03662">
    <property type="entry name" value="Glyco_hydro_79n"/>
    <property type="match status" value="1"/>
</dbReference>
<dbReference type="GO" id="GO:0004566">
    <property type="term" value="F:beta-glucuronidase activity"/>
    <property type="evidence" value="ECO:0007669"/>
    <property type="project" value="TreeGrafter"/>
</dbReference>
<evidence type="ECO:0000256" key="5">
    <source>
        <dbReference type="ARBA" id="ARBA00022801"/>
    </source>
</evidence>
<accession>A0A1D1Z3K1</accession>